<reference evidence="3" key="1">
    <citation type="submission" date="2022-11" db="UniProtKB">
        <authorList>
            <consortium name="WormBaseParasite"/>
        </authorList>
    </citation>
    <scope>IDENTIFICATION</scope>
</reference>
<dbReference type="WBParaSite" id="jg21252">
    <property type="protein sequence ID" value="jg21252"/>
    <property type="gene ID" value="jg21252"/>
</dbReference>
<organism evidence="2 3">
    <name type="scientific">Ditylenchus dipsaci</name>
    <dbReference type="NCBI Taxonomy" id="166011"/>
    <lineage>
        <taxon>Eukaryota</taxon>
        <taxon>Metazoa</taxon>
        <taxon>Ecdysozoa</taxon>
        <taxon>Nematoda</taxon>
        <taxon>Chromadorea</taxon>
        <taxon>Rhabditida</taxon>
        <taxon>Tylenchina</taxon>
        <taxon>Tylenchomorpha</taxon>
        <taxon>Sphaerularioidea</taxon>
        <taxon>Anguinidae</taxon>
        <taxon>Anguininae</taxon>
        <taxon>Ditylenchus</taxon>
    </lineage>
</organism>
<feature type="region of interest" description="Disordered" evidence="1">
    <location>
        <begin position="49"/>
        <end position="68"/>
    </location>
</feature>
<keyword evidence="2" id="KW-1185">Reference proteome</keyword>
<evidence type="ECO:0000313" key="3">
    <source>
        <dbReference type="WBParaSite" id="jg21252"/>
    </source>
</evidence>
<dbReference type="AlphaFoldDB" id="A0A915DMV3"/>
<name>A0A915DMV3_9BILA</name>
<evidence type="ECO:0000256" key="1">
    <source>
        <dbReference type="SAM" id="MobiDB-lite"/>
    </source>
</evidence>
<dbReference type="Proteomes" id="UP000887574">
    <property type="component" value="Unplaced"/>
</dbReference>
<protein>
    <submittedName>
        <fullName evidence="3">Uncharacterized protein</fullName>
    </submittedName>
</protein>
<accession>A0A915DMV3</accession>
<proteinExistence type="predicted"/>
<evidence type="ECO:0000313" key="2">
    <source>
        <dbReference type="Proteomes" id="UP000887574"/>
    </source>
</evidence>
<sequence>MEETNKLLQQDFDAYQEQMEQVQTIASHEVDANMLRRNASAADYFYDDEQENSRSYKSGRLQLKSNQI</sequence>